<sequence>MPAVAKGIWPNKFLRKMAHHSRSESNEELLGDVIERLQKLLPLATSNPREWTSKMEELKAEAMQGDSTEDSCNLLCEMAQTLLESAKFEGKVGEAADLYKLALTLRPEEGLTQYFYDRRGGACSVWLRCGNLLCEAGRYAEATEVFRYGLSLDSCHVTETQQYISAMLQSNPGESEADVGAGTSEVAFLGLSNTAPKAGSPGREESLPLLRSRMQTNLGVALELDGKLAEACDAYRAAIKVRPRVASAHKLLGGVLMAQHKWEEAEQVLASAVDLQPEFVEAWTDLGLARRHLRDPEAAAAALKKAAALRPSLVLAQWHLAQAHRDSGAYLAGMEGFATVLELTPTNWAAHVQHGICAVLLRQLPGGHKRAMADLKAAALKAKGGNVQITFALECLLDLPTYSLGDDDGTEDEGEARQACKGATPGASHAGAPRLPIPHEVHMAVQELKQMWVNKTVWNRTVCLHPAAGQAPPRRTRGKSLKKPVNELPSGCGFRVRGPASELPSGCGFRIVASSSSSTGGQQVVFRSTDEATSQSVPLPAPRTPRRSLFGPLARYKNSFKA</sequence>
<evidence type="ECO:0000256" key="1">
    <source>
        <dbReference type="PROSITE-ProRule" id="PRU00339"/>
    </source>
</evidence>
<keyword evidence="4" id="KW-1185">Reference proteome</keyword>
<accession>A0AAE0L009</accession>
<organism evidence="3 4">
    <name type="scientific">Cymbomonas tetramitiformis</name>
    <dbReference type="NCBI Taxonomy" id="36881"/>
    <lineage>
        <taxon>Eukaryota</taxon>
        <taxon>Viridiplantae</taxon>
        <taxon>Chlorophyta</taxon>
        <taxon>Pyramimonadophyceae</taxon>
        <taxon>Pyramimonadales</taxon>
        <taxon>Pyramimonadaceae</taxon>
        <taxon>Cymbomonas</taxon>
    </lineage>
</organism>
<dbReference type="PANTHER" id="PTHR45081:SF1">
    <property type="entry name" value="EF HAND FAMILY PROTEIN, PUTATIVE, EXPRESSED-RELATED"/>
    <property type="match status" value="1"/>
</dbReference>
<dbReference type="EMBL" id="LGRX02012623">
    <property type="protein sequence ID" value="KAK3267093.1"/>
    <property type="molecule type" value="Genomic_DNA"/>
</dbReference>
<dbReference type="Pfam" id="PF13181">
    <property type="entry name" value="TPR_8"/>
    <property type="match status" value="1"/>
</dbReference>
<gene>
    <name evidence="3" type="ORF">CYMTET_24329</name>
</gene>
<evidence type="ECO:0000313" key="4">
    <source>
        <dbReference type="Proteomes" id="UP001190700"/>
    </source>
</evidence>
<feature type="compositionally biased region" description="Polar residues" evidence="2">
    <location>
        <begin position="528"/>
        <end position="537"/>
    </location>
</feature>
<feature type="repeat" description="TPR" evidence="1">
    <location>
        <begin position="212"/>
        <end position="245"/>
    </location>
</feature>
<dbReference type="AlphaFoldDB" id="A0AAE0L009"/>
<proteinExistence type="predicted"/>
<protein>
    <submittedName>
        <fullName evidence="3">Uncharacterized protein</fullName>
    </submittedName>
</protein>
<keyword evidence="1" id="KW-0802">TPR repeat</keyword>
<feature type="repeat" description="TPR" evidence="1">
    <location>
        <begin position="280"/>
        <end position="313"/>
    </location>
</feature>
<evidence type="ECO:0000313" key="3">
    <source>
        <dbReference type="EMBL" id="KAK3267093.1"/>
    </source>
</evidence>
<feature type="region of interest" description="Disordered" evidence="2">
    <location>
        <begin position="528"/>
        <end position="548"/>
    </location>
</feature>
<dbReference type="GO" id="GO:0005886">
    <property type="term" value="C:plasma membrane"/>
    <property type="evidence" value="ECO:0007669"/>
    <property type="project" value="TreeGrafter"/>
</dbReference>
<dbReference type="InterPro" id="IPR011990">
    <property type="entry name" value="TPR-like_helical_dom_sf"/>
</dbReference>
<dbReference type="SUPFAM" id="SSF48452">
    <property type="entry name" value="TPR-like"/>
    <property type="match status" value="1"/>
</dbReference>
<dbReference type="SMART" id="SM00028">
    <property type="entry name" value="TPR"/>
    <property type="match status" value="6"/>
</dbReference>
<name>A0AAE0L009_9CHLO</name>
<feature type="repeat" description="TPR" evidence="1">
    <location>
        <begin position="246"/>
        <end position="279"/>
    </location>
</feature>
<dbReference type="Proteomes" id="UP001190700">
    <property type="component" value="Unassembled WGS sequence"/>
</dbReference>
<evidence type="ECO:0000256" key="2">
    <source>
        <dbReference type="SAM" id="MobiDB-lite"/>
    </source>
</evidence>
<dbReference type="PROSITE" id="PS50005">
    <property type="entry name" value="TPR"/>
    <property type="match status" value="3"/>
</dbReference>
<dbReference type="Pfam" id="PF13432">
    <property type="entry name" value="TPR_16"/>
    <property type="match status" value="1"/>
</dbReference>
<feature type="region of interest" description="Disordered" evidence="2">
    <location>
        <begin position="406"/>
        <end position="434"/>
    </location>
</feature>
<reference evidence="3 4" key="1">
    <citation type="journal article" date="2015" name="Genome Biol. Evol.">
        <title>Comparative Genomics of a Bacterivorous Green Alga Reveals Evolutionary Causalities and Consequences of Phago-Mixotrophic Mode of Nutrition.</title>
        <authorList>
            <person name="Burns J.A."/>
            <person name="Paasch A."/>
            <person name="Narechania A."/>
            <person name="Kim E."/>
        </authorList>
    </citation>
    <scope>NUCLEOTIDE SEQUENCE [LARGE SCALE GENOMIC DNA]</scope>
    <source>
        <strain evidence="3 4">PLY_AMNH</strain>
    </source>
</reference>
<dbReference type="InterPro" id="IPR019734">
    <property type="entry name" value="TPR_rpt"/>
</dbReference>
<dbReference type="PANTHER" id="PTHR45081">
    <property type="entry name" value="EF HAND FAMILY PROTEIN, PUTATIVE, EXPRESSED-RELATED"/>
    <property type="match status" value="1"/>
</dbReference>
<comment type="caution">
    <text evidence="3">The sequence shown here is derived from an EMBL/GenBank/DDBJ whole genome shotgun (WGS) entry which is preliminary data.</text>
</comment>
<dbReference type="Gene3D" id="1.25.40.10">
    <property type="entry name" value="Tetratricopeptide repeat domain"/>
    <property type="match status" value="2"/>
</dbReference>